<accession>H2CB01</accession>
<feature type="transmembrane region" description="Helical" evidence="1">
    <location>
        <begin position="88"/>
        <end position="110"/>
    </location>
</feature>
<dbReference type="Proteomes" id="UP000005737">
    <property type="component" value="Unassembled WGS sequence"/>
</dbReference>
<gene>
    <name evidence="2" type="ORF">Lepil_3946</name>
</gene>
<organism evidence="2 3">
    <name type="scientific">Leptonema illini DSM 21528</name>
    <dbReference type="NCBI Taxonomy" id="929563"/>
    <lineage>
        <taxon>Bacteria</taxon>
        <taxon>Pseudomonadati</taxon>
        <taxon>Spirochaetota</taxon>
        <taxon>Spirochaetia</taxon>
        <taxon>Leptospirales</taxon>
        <taxon>Leptospiraceae</taxon>
        <taxon>Leptonema</taxon>
    </lineage>
</organism>
<name>H2CB01_9LEPT</name>
<evidence type="ECO:0000313" key="3">
    <source>
        <dbReference type="Proteomes" id="UP000005737"/>
    </source>
</evidence>
<dbReference type="RefSeq" id="WP_002775424.1">
    <property type="nucleotide sequence ID" value="NZ_JH597773.1"/>
</dbReference>
<dbReference type="EMBL" id="JH597773">
    <property type="protein sequence ID" value="EHQ08596.1"/>
    <property type="molecule type" value="Genomic_DNA"/>
</dbReference>
<keyword evidence="1" id="KW-1133">Transmembrane helix</keyword>
<evidence type="ECO:0000256" key="1">
    <source>
        <dbReference type="SAM" id="Phobius"/>
    </source>
</evidence>
<dbReference type="AlphaFoldDB" id="H2CB01"/>
<feature type="transmembrane region" description="Helical" evidence="1">
    <location>
        <begin position="57"/>
        <end position="76"/>
    </location>
</feature>
<evidence type="ECO:0000313" key="2">
    <source>
        <dbReference type="EMBL" id="EHQ08596.1"/>
    </source>
</evidence>
<proteinExistence type="predicted"/>
<protein>
    <submittedName>
        <fullName evidence="2">Uncharacterized protein</fullName>
    </submittedName>
</protein>
<keyword evidence="1" id="KW-0472">Membrane</keyword>
<keyword evidence="3" id="KW-1185">Reference proteome</keyword>
<dbReference type="HOGENOM" id="CLU_2142801_0_0_12"/>
<reference evidence="2 3" key="1">
    <citation type="submission" date="2011-10" db="EMBL/GenBank/DDBJ databases">
        <title>The Improved High-Quality Draft genome of Leptonema illini DSM 21528.</title>
        <authorList>
            <consortium name="US DOE Joint Genome Institute (JGI-PGF)"/>
            <person name="Lucas S."/>
            <person name="Copeland A."/>
            <person name="Lapidus A."/>
            <person name="Glavina del Rio T."/>
            <person name="Dalin E."/>
            <person name="Tice H."/>
            <person name="Bruce D."/>
            <person name="Goodwin L."/>
            <person name="Pitluck S."/>
            <person name="Peters L."/>
            <person name="Mikhailova N."/>
            <person name="Held B."/>
            <person name="Kyrpides N."/>
            <person name="Mavromatis K."/>
            <person name="Ivanova N."/>
            <person name="Markowitz V."/>
            <person name="Cheng J.-F."/>
            <person name="Hugenholtz P."/>
            <person name="Woyke T."/>
            <person name="Wu D."/>
            <person name="Gronow S."/>
            <person name="Wellnitz S."/>
            <person name="Brambilla E.-M."/>
            <person name="Klenk H.-P."/>
            <person name="Eisen J.A."/>
        </authorList>
    </citation>
    <scope>NUCLEOTIDE SEQUENCE [LARGE SCALE GENOMIC DNA]</scope>
    <source>
        <strain evidence="2 3">DSM 21528</strain>
    </source>
</reference>
<sequence length="112" mass="12529">MIAGLFTSLPFLAEGLDHLMHCSIHRGGCQNYPESVQSIHEGFSLLVMLQFMFIGQYLWIAGIITICLSFAALYLIEYHRPSHRPVILAFLSFVNLVCLISGVATVLQFINV</sequence>
<keyword evidence="1" id="KW-0812">Transmembrane</keyword>